<dbReference type="GO" id="GO:0004497">
    <property type="term" value="F:monooxygenase activity"/>
    <property type="evidence" value="ECO:0007669"/>
    <property type="project" value="UniProtKB-KW"/>
</dbReference>
<keyword evidence="2 4" id="KW-0503">Monooxygenase</keyword>
<dbReference type="SUPFAM" id="SSF51905">
    <property type="entry name" value="FAD/NAD(P)-binding domain"/>
    <property type="match status" value="1"/>
</dbReference>
<dbReference type="PANTHER" id="PTHR13789:SF309">
    <property type="entry name" value="PUTATIVE (AFU_ORTHOLOGUE AFUA_6G14510)-RELATED"/>
    <property type="match status" value="1"/>
</dbReference>
<dbReference type="InterPro" id="IPR050493">
    <property type="entry name" value="FAD-dep_Monooxygenase_BioMet"/>
</dbReference>
<dbReference type="PRINTS" id="PR00420">
    <property type="entry name" value="RNGMNOXGNASE"/>
</dbReference>
<feature type="domain" description="FAD-binding" evidence="3">
    <location>
        <begin position="2"/>
        <end position="164"/>
    </location>
</feature>
<keyword evidence="5" id="KW-1185">Reference proteome</keyword>
<feature type="domain" description="FAD-binding" evidence="3">
    <location>
        <begin position="272"/>
        <end position="338"/>
    </location>
</feature>
<dbReference type="InterPro" id="IPR002938">
    <property type="entry name" value="FAD-bd"/>
</dbReference>
<evidence type="ECO:0000313" key="5">
    <source>
        <dbReference type="Proteomes" id="UP001589610"/>
    </source>
</evidence>
<evidence type="ECO:0000256" key="1">
    <source>
        <dbReference type="ARBA" id="ARBA00023002"/>
    </source>
</evidence>
<accession>A0ABV5T5G8</accession>
<dbReference type="EMBL" id="JBHMBS010000001">
    <property type="protein sequence ID" value="MFB9674329.1"/>
    <property type="molecule type" value="Genomic_DNA"/>
</dbReference>
<organism evidence="4 5">
    <name type="scientific">Streptosporangium vulgare</name>
    <dbReference type="NCBI Taxonomy" id="46190"/>
    <lineage>
        <taxon>Bacteria</taxon>
        <taxon>Bacillati</taxon>
        <taxon>Actinomycetota</taxon>
        <taxon>Actinomycetes</taxon>
        <taxon>Streptosporangiales</taxon>
        <taxon>Streptosporangiaceae</taxon>
        <taxon>Streptosporangium</taxon>
    </lineage>
</organism>
<dbReference type="PANTHER" id="PTHR13789">
    <property type="entry name" value="MONOOXYGENASE"/>
    <property type="match status" value="1"/>
</dbReference>
<gene>
    <name evidence="4" type="ORF">ACFFRH_02410</name>
</gene>
<evidence type="ECO:0000259" key="3">
    <source>
        <dbReference type="Pfam" id="PF01494"/>
    </source>
</evidence>
<dbReference type="Pfam" id="PF01494">
    <property type="entry name" value="FAD_binding_3"/>
    <property type="match status" value="2"/>
</dbReference>
<name>A0ABV5T5G8_9ACTN</name>
<dbReference type="Proteomes" id="UP001589610">
    <property type="component" value="Unassembled WGS sequence"/>
</dbReference>
<dbReference type="Gene3D" id="3.50.50.60">
    <property type="entry name" value="FAD/NAD(P)-binding domain"/>
    <property type="match status" value="1"/>
</dbReference>
<protein>
    <submittedName>
        <fullName evidence="4">FAD-dependent monooxygenase</fullName>
    </submittedName>
</protein>
<proteinExistence type="predicted"/>
<reference evidence="4 5" key="1">
    <citation type="submission" date="2024-09" db="EMBL/GenBank/DDBJ databases">
        <authorList>
            <person name="Sun Q."/>
            <person name="Mori K."/>
        </authorList>
    </citation>
    <scope>NUCLEOTIDE SEQUENCE [LARGE SCALE GENOMIC DNA]</scope>
    <source>
        <strain evidence="4 5">JCM 3028</strain>
    </source>
</reference>
<comment type="caution">
    <text evidence="4">The sequence shown here is derived from an EMBL/GenBank/DDBJ whole genome shotgun (WGS) entry which is preliminary data.</text>
</comment>
<evidence type="ECO:0000313" key="4">
    <source>
        <dbReference type="EMBL" id="MFB9674329.1"/>
    </source>
</evidence>
<evidence type="ECO:0000256" key="2">
    <source>
        <dbReference type="ARBA" id="ARBA00023033"/>
    </source>
</evidence>
<sequence length="397" mass="42762">MRVVVVGGGIGGLTAALALRAAGAEVSVHERAPGLHAAQAGHGLVLWHNAVLALRELGLEPGVREIGHELHRHLFRDARGRRIAEWSMARMAGPLGAPVHGVSRPELHALLAGRVGDDLVTGSRFTGLTVTGERVVARFGDGREERADLLVGADGLRSAVRAALLPGDPPPRYAGFTAFQGVIRLPGSGVPEHTFLSTWGRGRWFVCYRLGGDHVYWDGVLGDRVVPRLGVSALDMLAEEFAGWPDPIPGLIAATGEGDVTPVHVFDRPPLRSWSHGPVTLLGDAAHPMTFNLGQGAGQAIEDALVLAEELTGGDVPRALAGYEARRVDRTTRMVRRSRANGELTRWRHPVACAARDAFMRLTFDRLVYRETYRLTMATGFTGFTDFTGLTGDRSEE</sequence>
<keyword evidence="1" id="KW-0560">Oxidoreductase</keyword>
<dbReference type="InterPro" id="IPR036188">
    <property type="entry name" value="FAD/NAD-bd_sf"/>
</dbReference>
<dbReference type="RefSeq" id="WP_344744453.1">
    <property type="nucleotide sequence ID" value="NZ_BAAAWW010000044.1"/>
</dbReference>